<feature type="region of interest" description="Disordered" evidence="1">
    <location>
        <begin position="192"/>
        <end position="211"/>
    </location>
</feature>
<evidence type="ECO:0000256" key="1">
    <source>
        <dbReference type="SAM" id="MobiDB-lite"/>
    </source>
</evidence>
<feature type="region of interest" description="Disordered" evidence="1">
    <location>
        <begin position="360"/>
        <end position="467"/>
    </location>
</feature>
<dbReference type="Proteomes" id="UP000002748">
    <property type="component" value="Unassembled WGS sequence"/>
</dbReference>
<proteinExistence type="predicted"/>
<evidence type="ECO:0000313" key="3">
    <source>
        <dbReference type="Proteomes" id="UP000002748"/>
    </source>
</evidence>
<accession>J6EV71</accession>
<sequence length="467" mass="52150">MPTQEPEDKPLTPSQQKAIEKLRKRWDYQSLDSISEAFTAGCSLGIKVAEFDSAHYEQEDISLNKTLWDLWPTDPNKLDGYIKQHQEKADRLFKSRRETWADDVEPTFDLEQLRVAMPSAERARIGSNLRLMHELHVRLHTTGLLPFNVLSEGVSPLTLLMTRKSMFDVPSLSAAVEAGKRLKAQADAINDAIPSREDGEERTPAQSEAKHTASIEALGTYCSALMGLWPWTASGLIMTPEVAFDSGLAQLDYSGSESRPRSKNVEGHYFRVLARACNLVPLLTRYCPLDTYWECHRADMMMLALFMPKELNYSYEVTAGLEVGLLSMMYGGNDSWAHARCDERHLTCTFEGAIKAGMRTRSLSESIPEKQGAKIEPISDSDDAASGSGSDSKSDDNKVDKTKGKKKSKKENNGDDEKDKGNEEEEIKYYNKRGKVVGSGPRQPMRFTGVVQPPHQTSKPSTAFPCD</sequence>
<feature type="compositionally biased region" description="Basic and acidic residues" evidence="1">
    <location>
        <begin position="194"/>
        <end position="211"/>
    </location>
</feature>
<protein>
    <submittedName>
        <fullName evidence="2">Uncharacterized protein</fullName>
    </submittedName>
</protein>
<feature type="compositionally biased region" description="Basic and acidic residues" evidence="1">
    <location>
        <begin position="410"/>
        <end position="421"/>
    </location>
</feature>
<comment type="caution">
    <text evidence="2">The sequence shown here is derived from an EMBL/GenBank/DDBJ whole genome shotgun (WGS) entry which is preliminary data.</text>
</comment>
<name>J6EV71_TRIAS</name>
<dbReference type="HOGENOM" id="CLU_660881_0_0_1"/>
<dbReference type="GeneID" id="25988169"/>
<dbReference type="AlphaFoldDB" id="J6EV71"/>
<organism evidence="2 3">
    <name type="scientific">Trichosporon asahii var. asahii (strain ATCC 90039 / CBS 2479 / JCM 2466 / KCTC 7840 / NBRC 103889/ NCYC 2677 / UAMH 7654)</name>
    <name type="common">Yeast</name>
    <dbReference type="NCBI Taxonomy" id="1186058"/>
    <lineage>
        <taxon>Eukaryota</taxon>
        <taxon>Fungi</taxon>
        <taxon>Dikarya</taxon>
        <taxon>Basidiomycota</taxon>
        <taxon>Agaricomycotina</taxon>
        <taxon>Tremellomycetes</taxon>
        <taxon>Trichosporonales</taxon>
        <taxon>Trichosporonaceae</taxon>
        <taxon>Trichosporon</taxon>
    </lineage>
</organism>
<dbReference type="EMBL" id="ALBS01000280">
    <property type="protein sequence ID" value="EJT46692.1"/>
    <property type="molecule type" value="Genomic_DNA"/>
</dbReference>
<dbReference type="VEuPathDB" id="FungiDB:A1Q1_04657"/>
<dbReference type="RefSeq" id="XP_014178370.1">
    <property type="nucleotide sequence ID" value="XM_014322895.1"/>
</dbReference>
<feature type="compositionally biased region" description="Basic and acidic residues" evidence="1">
    <location>
        <begin position="392"/>
        <end position="402"/>
    </location>
</feature>
<gene>
    <name evidence="2" type="ORF">A1Q1_04657</name>
</gene>
<reference evidence="2 3" key="1">
    <citation type="journal article" date="2012" name="Eukaryot. Cell">
        <title>Draft genome sequence of CBS 2479, the standard type strain of Trichosporon asahii.</title>
        <authorList>
            <person name="Yang R.Y."/>
            <person name="Li H.T."/>
            <person name="Zhu H."/>
            <person name="Zhou G.P."/>
            <person name="Wang M."/>
            <person name="Wang L."/>
        </authorList>
    </citation>
    <scope>NUCLEOTIDE SEQUENCE [LARGE SCALE GENOMIC DNA]</scope>
    <source>
        <strain evidence="3">ATCC 90039 / CBS 2479 / JCM 2466 / KCTC 7840 / NCYC 2677 / UAMH 7654</strain>
    </source>
</reference>
<dbReference type="KEGG" id="tasa:A1Q1_04657"/>
<evidence type="ECO:0000313" key="2">
    <source>
        <dbReference type="EMBL" id="EJT46692.1"/>
    </source>
</evidence>